<feature type="domain" description="Purple acid phosphatase N-terminal" evidence="7">
    <location>
        <begin position="141"/>
        <end position="234"/>
    </location>
</feature>
<proteinExistence type="inferred from homology"/>
<evidence type="ECO:0000259" key="5">
    <source>
        <dbReference type="Pfam" id="PF00149"/>
    </source>
</evidence>
<evidence type="ECO:0000259" key="7">
    <source>
        <dbReference type="Pfam" id="PF16656"/>
    </source>
</evidence>
<dbReference type="Pfam" id="PF00149">
    <property type="entry name" value="Metallophos"/>
    <property type="match status" value="1"/>
</dbReference>
<dbReference type="GO" id="GO:0046872">
    <property type="term" value="F:metal ion binding"/>
    <property type="evidence" value="ECO:0007669"/>
    <property type="project" value="InterPro"/>
</dbReference>
<dbReference type="InterPro" id="IPR029052">
    <property type="entry name" value="Metallo-depent_PP-like"/>
</dbReference>
<keyword evidence="9" id="KW-1185">Reference proteome</keyword>
<comment type="similarity">
    <text evidence="3">Belongs to the metallophosphoesterase superfamily. Purple acid phosphatase family.</text>
</comment>
<dbReference type="InterPro" id="IPR004843">
    <property type="entry name" value="Calcineurin-like_PHP"/>
</dbReference>
<dbReference type="AlphaFoldDB" id="A0AAV7N1C7"/>
<dbReference type="EC" id="3.1.3.2" evidence="3"/>
<name>A0AAV7N1C7_PLEWA</name>
<dbReference type="Gene3D" id="3.60.21.10">
    <property type="match status" value="1"/>
</dbReference>
<evidence type="ECO:0000256" key="4">
    <source>
        <dbReference type="SAM" id="MobiDB-lite"/>
    </source>
</evidence>
<evidence type="ECO:0000313" key="9">
    <source>
        <dbReference type="Proteomes" id="UP001066276"/>
    </source>
</evidence>
<feature type="domain" description="Purple acid phosphatase C-terminal" evidence="6">
    <location>
        <begin position="473"/>
        <end position="534"/>
    </location>
</feature>
<dbReference type="GO" id="GO:0003993">
    <property type="term" value="F:acid phosphatase activity"/>
    <property type="evidence" value="ECO:0007669"/>
    <property type="project" value="UniProtKB-EC"/>
</dbReference>
<evidence type="ECO:0000259" key="6">
    <source>
        <dbReference type="Pfam" id="PF14008"/>
    </source>
</evidence>
<keyword evidence="1" id="KW-0732">Signal</keyword>
<dbReference type="SUPFAM" id="SSF56300">
    <property type="entry name" value="Metallo-dependent phosphatases"/>
    <property type="match status" value="1"/>
</dbReference>
<protein>
    <recommendedName>
        <fullName evidence="3">Purple acid phosphatase</fullName>
        <ecNumber evidence="3">3.1.3.2</ecNumber>
    </recommendedName>
</protein>
<feature type="region of interest" description="Disordered" evidence="4">
    <location>
        <begin position="1"/>
        <end position="73"/>
    </location>
</feature>
<dbReference type="Gene3D" id="2.60.40.380">
    <property type="entry name" value="Purple acid phosphatase-like, N-terminal"/>
    <property type="match status" value="1"/>
</dbReference>
<gene>
    <name evidence="8" type="ORF">NDU88_006455</name>
</gene>
<dbReference type="Pfam" id="PF14008">
    <property type="entry name" value="Metallophos_C"/>
    <property type="match status" value="1"/>
</dbReference>
<dbReference type="InterPro" id="IPR025733">
    <property type="entry name" value="PAPs_C"/>
</dbReference>
<evidence type="ECO:0000256" key="2">
    <source>
        <dbReference type="ARBA" id="ARBA00023180"/>
    </source>
</evidence>
<dbReference type="Proteomes" id="UP001066276">
    <property type="component" value="Chromosome 9"/>
</dbReference>
<organism evidence="8 9">
    <name type="scientific">Pleurodeles waltl</name>
    <name type="common">Iberian ribbed newt</name>
    <dbReference type="NCBI Taxonomy" id="8319"/>
    <lineage>
        <taxon>Eukaryota</taxon>
        <taxon>Metazoa</taxon>
        <taxon>Chordata</taxon>
        <taxon>Craniata</taxon>
        <taxon>Vertebrata</taxon>
        <taxon>Euteleostomi</taxon>
        <taxon>Amphibia</taxon>
        <taxon>Batrachia</taxon>
        <taxon>Caudata</taxon>
        <taxon>Salamandroidea</taxon>
        <taxon>Salamandridae</taxon>
        <taxon>Pleurodelinae</taxon>
        <taxon>Pleurodeles</taxon>
    </lineage>
</organism>
<keyword evidence="2" id="KW-0325">Glycoprotein</keyword>
<dbReference type="PANTHER" id="PTHR45867">
    <property type="entry name" value="PURPLE ACID PHOSPHATASE"/>
    <property type="match status" value="1"/>
</dbReference>
<dbReference type="PANTHER" id="PTHR45867:SF3">
    <property type="entry name" value="ACID PHOSPHATASE TYPE 7"/>
    <property type="match status" value="1"/>
</dbReference>
<dbReference type="EMBL" id="JANPWB010000013">
    <property type="protein sequence ID" value="KAJ1109089.1"/>
    <property type="molecule type" value="Genomic_DNA"/>
</dbReference>
<comment type="catalytic activity">
    <reaction evidence="3">
        <text>a phosphate monoester + H2O = an alcohol + phosphate</text>
        <dbReference type="Rhea" id="RHEA:15017"/>
        <dbReference type="ChEBI" id="CHEBI:15377"/>
        <dbReference type="ChEBI" id="CHEBI:30879"/>
        <dbReference type="ChEBI" id="CHEBI:43474"/>
        <dbReference type="ChEBI" id="CHEBI:67140"/>
        <dbReference type="EC" id="3.1.3.2"/>
    </reaction>
</comment>
<dbReference type="InterPro" id="IPR015914">
    <property type="entry name" value="PAPs_N"/>
</dbReference>
<accession>A0AAV7N1C7</accession>
<dbReference type="SUPFAM" id="SSF49363">
    <property type="entry name" value="Purple acid phosphatase, N-terminal domain"/>
    <property type="match status" value="1"/>
</dbReference>
<comment type="caution">
    <text evidence="8">The sequence shown here is derived from an EMBL/GenBank/DDBJ whole genome shotgun (WGS) entry which is preliminary data.</text>
</comment>
<evidence type="ECO:0000256" key="1">
    <source>
        <dbReference type="ARBA" id="ARBA00022729"/>
    </source>
</evidence>
<keyword evidence="3" id="KW-0378">Hydrolase</keyword>
<sequence length="550" mass="62859">MGDGDPWDEQIDASMYVTPSSGERQAGVAHGSAATRNTGRAVRECLPDEGPGAAAQEPRHPRVSIGDPPTADGRSKYYESTRINLFLQDHMLISEAVVSSSARKKFNPAHSARAMAGIAVLLCLCLIFPELMSGPPFQYQPEQIHLSYPGDPTCMTVTWTTFSDTPSIVKYSRLPEPENFLDFATGNSTIFVDGGTMKRKMYIHRVTLTGLEAGQRYVYICGSDLGWSKKFNFVALQNGTEWSPRFVIFGDLGFWNPQSLPRLQRETQAGYYDILLHVGDFAYDLDWYNAVLGDFFMIQMESVAAYVPYMTCPGNHEEKYNFSNYRNRFSMPGDTESLWYSYDVGPAHIVSFSTEVYFYTQYGPQLIPAQYEWLEKDLQEANKPENRRQHPWIITMGHRPMYCSNNDKDDCTTYESIVRRGIQGHYGLEDLFYKYGVDIELWAHEHSYERLWPIYNYQVYNGSTEAPYTNPGAPIHIITGSAGCREELDPFVPDPRSWSAVRIKDYGFTRMWVVNRTHLHLQQISDDQNGEIVDDFWVVKEKHGPDAWWS</sequence>
<dbReference type="Pfam" id="PF16656">
    <property type="entry name" value="Pur_ac_phosph_N"/>
    <property type="match status" value="1"/>
</dbReference>
<dbReference type="CDD" id="cd00839">
    <property type="entry name" value="MPP_PAPs"/>
    <property type="match status" value="1"/>
</dbReference>
<evidence type="ECO:0000256" key="3">
    <source>
        <dbReference type="RuleBase" id="RU361203"/>
    </source>
</evidence>
<dbReference type="InterPro" id="IPR041792">
    <property type="entry name" value="MPP_PAP"/>
</dbReference>
<evidence type="ECO:0000313" key="8">
    <source>
        <dbReference type="EMBL" id="KAJ1109089.1"/>
    </source>
</evidence>
<feature type="compositionally biased region" description="Acidic residues" evidence="4">
    <location>
        <begin position="1"/>
        <end position="11"/>
    </location>
</feature>
<reference evidence="8" key="1">
    <citation type="journal article" date="2022" name="bioRxiv">
        <title>Sequencing and chromosome-scale assembly of the giantPleurodeles waltlgenome.</title>
        <authorList>
            <person name="Brown T."/>
            <person name="Elewa A."/>
            <person name="Iarovenko S."/>
            <person name="Subramanian E."/>
            <person name="Araus A.J."/>
            <person name="Petzold A."/>
            <person name="Susuki M."/>
            <person name="Suzuki K.-i.T."/>
            <person name="Hayashi T."/>
            <person name="Toyoda A."/>
            <person name="Oliveira C."/>
            <person name="Osipova E."/>
            <person name="Leigh N.D."/>
            <person name="Simon A."/>
            <person name="Yun M.H."/>
        </authorList>
    </citation>
    <scope>NUCLEOTIDE SEQUENCE</scope>
    <source>
        <strain evidence="8">20211129_DDA</strain>
        <tissue evidence="8">Liver</tissue>
    </source>
</reference>
<dbReference type="InterPro" id="IPR008963">
    <property type="entry name" value="Purple_acid_Pase-like_N"/>
</dbReference>
<feature type="domain" description="Calcineurin-like phosphoesterase" evidence="5">
    <location>
        <begin position="245"/>
        <end position="448"/>
    </location>
</feature>